<protein>
    <submittedName>
        <fullName evidence="2">Pimeloyl-ACP methyl ester carboxylesterase</fullName>
    </submittedName>
</protein>
<dbReference type="Gene3D" id="3.40.50.1820">
    <property type="entry name" value="alpha/beta hydrolase"/>
    <property type="match status" value="1"/>
</dbReference>
<gene>
    <name evidence="2" type="ORF">QO016_003014</name>
</gene>
<organism evidence="2 3">
    <name type="scientific">Methylobacterium persicinum</name>
    <dbReference type="NCBI Taxonomy" id="374426"/>
    <lineage>
        <taxon>Bacteria</taxon>
        <taxon>Pseudomonadati</taxon>
        <taxon>Pseudomonadota</taxon>
        <taxon>Alphaproteobacteria</taxon>
        <taxon>Hyphomicrobiales</taxon>
        <taxon>Methylobacteriaceae</taxon>
        <taxon>Methylobacterium</taxon>
    </lineage>
</organism>
<dbReference type="PRINTS" id="PR00111">
    <property type="entry name" value="ABHYDROLASE"/>
</dbReference>
<dbReference type="InterPro" id="IPR000073">
    <property type="entry name" value="AB_hydrolase_1"/>
</dbReference>
<accession>A0ABU0HMF3</accession>
<dbReference type="Proteomes" id="UP001236369">
    <property type="component" value="Unassembled WGS sequence"/>
</dbReference>
<feature type="domain" description="AB hydrolase-1" evidence="1">
    <location>
        <begin position="16"/>
        <end position="256"/>
    </location>
</feature>
<evidence type="ECO:0000313" key="3">
    <source>
        <dbReference type="Proteomes" id="UP001236369"/>
    </source>
</evidence>
<dbReference type="RefSeq" id="WP_238247743.1">
    <property type="nucleotide sequence ID" value="NZ_BPQX01000013.1"/>
</dbReference>
<dbReference type="EMBL" id="JAUSVV010000006">
    <property type="protein sequence ID" value="MDQ0443511.1"/>
    <property type="molecule type" value="Genomic_DNA"/>
</dbReference>
<dbReference type="InterPro" id="IPR050266">
    <property type="entry name" value="AB_hydrolase_sf"/>
</dbReference>
<dbReference type="InterPro" id="IPR000639">
    <property type="entry name" value="Epox_hydrolase-like"/>
</dbReference>
<sequence>MTGGDIAYVEAGTGTPVVLIHGTLMALEDVWLPLAPFLSERHRVVAFDRPGHGFSARRRFVDASPWRQAEAIREAMDRLGIRRSVVVGHSFGGTVALCLALSAPEAVSGVVALAPLCFPEPRLEQVLFGPRAVPGTGDELAAILARTLDRGMLPLLRRAIFLPQAVPPGFAERFPWAYASGPERMIAEGEDAVSIWTAMGRAAAAYPTCRVPVRILGGTADIVVNNALHGAVASALMPGARFAWLRGTGHMLHHFHQDRIVAEVEALIAGAGAATGWPCGGPAPPAAGAA</sequence>
<dbReference type="SUPFAM" id="SSF53474">
    <property type="entry name" value="alpha/beta-Hydrolases"/>
    <property type="match status" value="1"/>
</dbReference>
<name>A0ABU0HMF3_9HYPH</name>
<comment type="caution">
    <text evidence="2">The sequence shown here is derived from an EMBL/GenBank/DDBJ whole genome shotgun (WGS) entry which is preliminary data.</text>
</comment>
<proteinExistence type="predicted"/>
<reference evidence="2 3" key="1">
    <citation type="submission" date="2023-07" db="EMBL/GenBank/DDBJ databases">
        <title>Genomic Encyclopedia of Type Strains, Phase IV (KMG-IV): sequencing the most valuable type-strain genomes for metagenomic binning, comparative biology and taxonomic classification.</title>
        <authorList>
            <person name="Goeker M."/>
        </authorList>
    </citation>
    <scope>NUCLEOTIDE SEQUENCE [LARGE SCALE GENOMIC DNA]</scope>
    <source>
        <strain evidence="2 3">DSM 19562</strain>
    </source>
</reference>
<evidence type="ECO:0000313" key="2">
    <source>
        <dbReference type="EMBL" id="MDQ0443511.1"/>
    </source>
</evidence>
<dbReference type="Pfam" id="PF00561">
    <property type="entry name" value="Abhydrolase_1"/>
    <property type="match status" value="1"/>
</dbReference>
<evidence type="ECO:0000259" key="1">
    <source>
        <dbReference type="Pfam" id="PF00561"/>
    </source>
</evidence>
<dbReference type="PRINTS" id="PR00412">
    <property type="entry name" value="EPOXHYDRLASE"/>
</dbReference>
<dbReference type="InterPro" id="IPR029058">
    <property type="entry name" value="AB_hydrolase_fold"/>
</dbReference>
<keyword evidence="3" id="KW-1185">Reference proteome</keyword>
<dbReference type="PANTHER" id="PTHR43798">
    <property type="entry name" value="MONOACYLGLYCEROL LIPASE"/>
    <property type="match status" value="1"/>
</dbReference>